<feature type="domain" description="Rieske" evidence="5">
    <location>
        <begin position="22"/>
        <end position="124"/>
    </location>
</feature>
<dbReference type="InterPro" id="IPR017941">
    <property type="entry name" value="Rieske_2Fe-2S"/>
</dbReference>
<evidence type="ECO:0000256" key="3">
    <source>
        <dbReference type="ARBA" id="ARBA00023004"/>
    </source>
</evidence>
<dbReference type="AlphaFoldDB" id="A0AAJ7T0N4"/>
<evidence type="ECO:0000313" key="7">
    <source>
        <dbReference type="RefSeq" id="XP_032809156.1"/>
    </source>
</evidence>
<evidence type="ECO:0000256" key="1">
    <source>
        <dbReference type="ARBA" id="ARBA00022714"/>
    </source>
</evidence>
<dbReference type="PANTHER" id="PTHR21496">
    <property type="entry name" value="FERREDOXIN-RELATED"/>
    <property type="match status" value="1"/>
</dbReference>
<name>A0AAJ7T0N4_PETMA</name>
<dbReference type="GO" id="GO:0046872">
    <property type="term" value="F:metal ion binding"/>
    <property type="evidence" value="ECO:0007669"/>
    <property type="project" value="UniProtKB-KW"/>
</dbReference>
<dbReference type="InterPro" id="IPR036922">
    <property type="entry name" value="Rieske_2Fe-2S_sf"/>
</dbReference>
<proteinExistence type="predicted"/>
<dbReference type="InterPro" id="IPR054716">
    <property type="entry name" value="Sol_Rieske_ferrdox_dom"/>
</dbReference>
<keyword evidence="6" id="KW-1185">Reference proteome</keyword>
<keyword evidence="2" id="KW-0479">Metal-binding</keyword>
<organism evidence="6 7">
    <name type="scientific">Petromyzon marinus</name>
    <name type="common">Sea lamprey</name>
    <dbReference type="NCBI Taxonomy" id="7757"/>
    <lineage>
        <taxon>Eukaryota</taxon>
        <taxon>Metazoa</taxon>
        <taxon>Chordata</taxon>
        <taxon>Craniata</taxon>
        <taxon>Vertebrata</taxon>
        <taxon>Cyclostomata</taxon>
        <taxon>Hyperoartia</taxon>
        <taxon>Petromyzontiformes</taxon>
        <taxon>Petromyzontidae</taxon>
        <taxon>Petromyzon</taxon>
    </lineage>
</organism>
<keyword evidence="4" id="KW-0411">Iron-sulfur</keyword>
<reference evidence="7" key="1">
    <citation type="submission" date="2025-08" db="UniProtKB">
        <authorList>
            <consortium name="RefSeq"/>
        </authorList>
    </citation>
    <scope>IDENTIFICATION</scope>
    <source>
        <tissue evidence="7">Sperm</tissue>
    </source>
</reference>
<keyword evidence="1" id="KW-0001">2Fe-2S</keyword>
<dbReference type="GeneID" id="116941913"/>
<dbReference type="PANTHER" id="PTHR21496:SF19">
    <property type="entry name" value="SI:CH211-212D10.2"/>
    <property type="match status" value="1"/>
</dbReference>
<protein>
    <submittedName>
        <fullName evidence="7">Rieske domain-containing protein-like</fullName>
    </submittedName>
</protein>
<keyword evidence="3" id="KW-0408">Iron</keyword>
<dbReference type="GO" id="GO:0051537">
    <property type="term" value="F:2 iron, 2 sulfur cluster binding"/>
    <property type="evidence" value="ECO:0007669"/>
    <property type="project" value="UniProtKB-KW"/>
</dbReference>
<evidence type="ECO:0000256" key="4">
    <source>
        <dbReference type="ARBA" id="ARBA00023014"/>
    </source>
</evidence>
<dbReference type="KEGG" id="pmrn:116941913"/>
<sequence length="137" mass="15050">MSGAGEHVAPRTDEPTAVEEAWQLAGPRAELEKTPCRRLFSSSGPERDVAIIHDAARDALHAMDACCPHQGGPLNEGDIEDIGGDLKITCPWHYYQFDVKTGKSDTGLQQRVYEVKVEDGLVFVKCPTKLSLTPFKK</sequence>
<dbReference type="CDD" id="cd03467">
    <property type="entry name" value="Rieske"/>
    <property type="match status" value="1"/>
</dbReference>
<dbReference type="SUPFAM" id="SSF50022">
    <property type="entry name" value="ISP domain"/>
    <property type="match status" value="1"/>
</dbReference>
<evidence type="ECO:0000313" key="6">
    <source>
        <dbReference type="Proteomes" id="UP001318040"/>
    </source>
</evidence>
<dbReference type="Proteomes" id="UP001318040">
    <property type="component" value="Chromosome 13"/>
</dbReference>
<gene>
    <name evidence="7" type="primary">LOC116941913</name>
</gene>
<dbReference type="Gene3D" id="2.102.10.10">
    <property type="entry name" value="Rieske [2Fe-2S] iron-sulphur domain"/>
    <property type="match status" value="1"/>
</dbReference>
<accession>A0AAJ7T0N4</accession>
<dbReference type="Pfam" id="PF22543">
    <property type="entry name" value="Rieske_4"/>
    <property type="match status" value="1"/>
</dbReference>
<dbReference type="PROSITE" id="PS51296">
    <property type="entry name" value="RIESKE"/>
    <property type="match status" value="1"/>
</dbReference>
<evidence type="ECO:0000259" key="5">
    <source>
        <dbReference type="PROSITE" id="PS51296"/>
    </source>
</evidence>
<dbReference type="RefSeq" id="XP_032809156.1">
    <property type="nucleotide sequence ID" value="XM_032953265.1"/>
</dbReference>
<evidence type="ECO:0000256" key="2">
    <source>
        <dbReference type="ARBA" id="ARBA00022723"/>
    </source>
</evidence>